<protein>
    <recommendedName>
        <fullName evidence="7">Helicase C-terminal domain-containing protein</fullName>
    </recommendedName>
</protein>
<dbReference type="Proteomes" id="UP001470230">
    <property type="component" value="Unassembled WGS sequence"/>
</dbReference>
<dbReference type="SUPFAM" id="SSF52540">
    <property type="entry name" value="P-loop containing nucleoside triphosphate hydrolases"/>
    <property type="match status" value="1"/>
</dbReference>
<dbReference type="Gene3D" id="3.40.50.300">
    <property type="entry name" value="P-loop containing nucleotide triphosphate hydrolases"/>
    <property type="match status" value="1"/>
</dbReference>
<evidence type="ECO:0000313" key="6">
    <source>
        <dbReference type="Proteomes" id="UP001470230"/>
    </source>
</evidence>
<evidence type="ECO:0000313" key="5">
    <source>
        <dbReference type="EMBL" id="KAK8895421.1"/>
    </source>
</evidence>
<evidence type="ECO:0000256" key="3">
    <source>
        <dbReference type="ARBA" id="ARBA00022806"/>
    </source>
</evidence>
<proteinExistence type="predicted"/>
<keyword evidence="2" id="KW-0378">Hydrolase</keyword>
<name>A0ABR2KWD5_9EUKA</name>
<keyword evidence="4" id="KW-0067">ATP-binding</keyword>
<organism evidence="5 6">
    <name type="scientific">Tritrichomonas musculus</name>
    <dbReference type="NCBI Taxonomy" id="1915356"/>
    <lineage>
        <taxon>Eukaryota</taxon>
        <taxon>Metamonada</taxon>
        <taxon>Parabasalia</taxon>
        <taxon>Tritrichomonadida</taxon>
        <taxon>Tritrichomonadidae</taxon>
        <taxon>Tritrichomonas</taxon>
    </lineage>
</organism>
<accession>A0ABR2KWD5</accession>
<evidence type="ECO:0000256" key="4">
    <source>
        <dbReference type="ARBA" id="ARBA00022840"/>
    </source>
</evidence>
<dbReference type="InterPro" id="IPR050699">
    <property type="entry name" value="RNA-DNA_Helicase"/>
</dbReference>
<keyword evidence="3" id="KW-0347">Helicase</keyword>
<keyword evidence="1" id="KW-0547">Nucleotide-binding</keyword>
<evidence type="ECO:0000256" key="1">
    <source>
        <dbReference type="ARBA" id="ARBA00022741"/>
    </source>
</evidence>
<keyword evidence="6" id="KW-1185">Reference proteome</keyword>
<reference evidence="5 6" key="1">
    <citation type="submission" date="2024-04" db="EMBL/GenBank/DDBJ databases">
        <title>Tritrichomonas musculus Genome.</title>
        <authorList>
            <person name="Alves-Ferreira E."/>
            <person name="Grigg M."/>
            <person name="Lorenzi H."/>
            <person name="Galac M."/>
        </authorList>
    </citation>
    <scope>NUCLEOTIDE SEQUENCE [LARGE SCALE GENOMIC DNA]</scope>
    <source>
        <strain evidence="5 6">EAF2021</strain>
    </source>
</reference>
<comment type="caution">
    <text evidence="5">The sequence shown here is derived from an EMBL/GenBank/DDBJ whole genome shotgun (WGS) entry which is preliminary data.</text>
</comment>
<gene>
    <name evidence="5" type="ORF">M9Y10_023885</name>
</gene>
<sequence length="69" mass="8075">MGLNLPVKTCVFMNMERYYNKKYNSLSPTEYQQMSGRAGRRGLDKNGTSVLCIGKKFPKEDYLYNLFCY</sequence>
<dbReference type="PANTHER" id="PTHR12131:SF1">
    <property type="entry name" value="ATP-DEPENDENT RNA HELICASE SUPV3L1, MITOCHONDRIAL-RELATED"/>
    <property type="match status" value="1"/>
</dbReference>
<dbReference type="InterPro" id="IPR027417">
    <property type="entry name" value="P-loop_NTPase"/>
</dbReference>
<evidence type="ECO:0000256" key="2">
    <source>
        <dbReference type="ARBA" id="ARBA00022801"/>
    </source>
</evidence>
<evidence type="ECO:0008006" key="7">
    <source>
        <dbReference type="Google" id="ProtNLM"/>
    </source>
</evidence>
<dbReference type="PANTHER" id="PTHR12131">
    <property type="entry name" value="ATP-DEPENDENT RNA AND DNA HELICASE"/>
    <property type="match status" value="1"/>
</dbReference>
<dbReference type="EMBL" id="JAPFFF010000003">
    <property type="protein sequence ID" value="KAK8895421.1"/>
    <property type="molecule type" value="Genomic_DNA"/>
</dbReference>